<gene>
    <name evidence="2" type="ORF">SAMN04488078_104822</name>
</gene>
<dbReference type="RefSeq" id="WP_141135929.1">
    <property type="nucleotide sequence ID" value="NZ_FZON01000048.1"/>
</dbReference>
<sequence length="104" mass="11657">MPVHTNRPDPLFDRVDPRLVRAIQRDVHEGFFTPNWWRKYVTDVLVGITILAVTILVGHSIQSESSEKPPDVQTTPDQGVPAPVNPGGYRRNAPNRSLPPIIDL</sequence>
<feature type="region of interest" description="Disordered" evidence="1">
    <location>
        <begin position="61"/>
        <end position="104"/>
    </location>
</feature>
<reference evidence="2 3" key="1">
    <citation type="submission" date="2017-06" db="EMBL/GenBank/DDBJ databases">
        <authorList>
            <person name="Kim H.J."/>
            <person name="Triplett B.A."/>
        </authorList>
    </citation>
    <scope>NUCLEOTIDE SEQUENCE [LARGE SCALE GENOMIC DNA]</scope>
    <source>
        <strain evidence="2 3">DSM 11445</strain>
    </source>
</reference>
<dbReference type="EMBL" id="FZON01000048">
    <property type="protein sequence ID" value="SNT00134.1"/>
    <property type="molecule type" value="Genomic_DNA"/>
</dbReference>
<evidence type="ECO:0000256" key="1">
    <source>
        <dbReference type="SAM" id="MobiDB-lite"/>
    </source>
</evidence>
<proteinExistence type="predicted"/>
<evidence type="ECO:0000313" key="3">
    <source>
        <dbReference type="Proteomes" id="UP000198440"/>
    </source>
</evidence>
<name>A0A239J674_9RHOB</name>
<evidence type="ECO:0000313" key="2">
    <source>
        <dbReference type="EMBL" id="SNT00134.1"/>
    </source>
</evidence>
<dbReference type="Proteomes" id="UP000198440">
    <property type="component" value="Unassembled WGS sequence"/>
</dbReference>
<protein>
    <submittedName>
        <fullName evidence="2">Uncharacterized protein</fullName>
    </submittedName>
</protein>
<organism evidence="2 3">
    <name type="scientific">Antarctobacter heliothermus</name>
    <dbReference type="NCBI Taxonomy" id="74033"/>
    <lineage>
        <taxon>Bacteria</taxon>
        <taxon>Pseudomonadati</taxon>
        <taxon>Pseudomonadota</taxon>
        <taxon>Alphaproteobacteria</taxon>
        <taxon>Rhodobacterales</taxon>
        <taxon>Roseobacteraceae</taxon>
        <taxon>Antarctobacter</taxon>
    </lineage>
</organism>
<dbReference type="AlphaFoldDB" id="A0A239J674"/>
<accession>A0A239J674</accession>